<evidence type="ECO:0000256" key="4">
    <source>
        <dbReference type="SAM" id="Coils"/>
    </source>
</evidence>
<feature type="compositionally biased region" description="Low complexity" evidence="5">
    <location>
        <begin position="256"/>
        <end position="274"/>
    </location>
</feature>
<proteinExistence type="predicted"/>
<evidence type="ECO:0000259" key="6">
    <source>
        <dbReference type="PROSITE" id="PS50089"/>
    </source>
</evidence>
<evidence type="ECO:0000313" key="7">
    <source>
        <dbReference type="EMBL" id="CAG7677736.1"/>
    </source>
</evidence>
<keyword evidence="2" id="KW-0862">Zinc</keyword>
<gene>
    <name evidence="7" type="ORF">AFUS01_LOCUS2499</name>
</gene>
<feature type="compositionally biased region" description="Polar residues" evidence="5">
    <location>
        <begin position="43"/>
        <end position="53"/>
    </location>
</feature>
<feature type="region of interest" description="Disordered" evidence="5">
    <location>
        <begin position="253"/>
        <end position="274"/>
    </location>
</feature>
<dbReference type="OrthoDB" id="6381204at2759"/>
<feature type="region of interest" description="Disordered" evidence="5">
    <location>
        <begin position="1"/>
        <end position="63"/>
    </location>
</feature>
<keyword evidence="1 3" id="KW-0479">Metal-binding</keyword>
<evidence type="ECO:0000313" key="8">
    <source>
        <dbReference type="Proteomes" id="UP000708208"/>
    </source>
</evidence>
<keyword evidence="1 3" id="KW-0863">Zinc-finger</keyword>
<evidence type="ECO:0000256" key="2">
    <source>
        <dbReference type="ARBA" id="ARBA00022833"/>
    </source>
</evidence>
<feature type="coiled-coil region" evidence="4">
    <location>
        <begin position="78"/>
        <end position="105"/>
    </location>
</feature>
<feature type="region of interest" description="Disordered" evidence="5">
    <location>
        <begin position="310"/>
        <end position="353"/>
    </location>
</feature>
<organism evidence="7 8">
    <name type="scientific">Allacma fusca</name>
    <dbReference type="NCBI Taxonomy" id="39272"/>
    <lineage>
        <taxon>Eukaryota</taxon>
        <taxon>Metazoa</taxon>
        <taxon>Ecdysozoa</taxon>
        <taxon>Arthropoda</taxon>
        <taxon>Hexapoda</taxon>
        <taxon>Collembola</taxon>
        <taxon>Symphypleona</taxon>
        <taxon>Sminthuridae</taxon>
        <taxon>Allacma</taxon>
    </lineage>
</organism>
<keyword evidence="8" id="KW-1185">Reference proteome</keyword>
<dbReference type="AlphaFoldDB" id="A0A8J2J8E4"/>
<keyword evidence="4" id="KW-0175">Coiled coil</keyword>
<evidence type="ECO:0000256" key="5">
    <source>
        <dbReference type="SAM" id="MobiDB-lite"/>
    </source>
</evidence>
<dbReference type="EMBL" id="CAJVCH010014218">
    <property type="protein sequence ID" value="CAG7677736.1"/>
    <property type="molecule type" value="Genomic_DNA"/>
</dbReference>
<evidence type="ECO:0000256" key="3">
    <source>
        <dbReference type="PROSITE-ProRule" id="PRU00175"/>
    </source>
</evidence>
<feature type="domain" description="RING-type" evidence="6">
    <location>
        <begin position="121"/>
        <end position="167"/>
    </location>
</feature>
<feature type="compositionally biased region" description="Polar residues" evidence="5">
    <location>
        <begin position="333"/>
        <end position="342"/>
    </location>
</feature>
<dbReference type="Proteomes" id="UP000708208">
    <property type="component" value="Unassembled WGS sequence"/>
</dbReference>
<accession>A0A8J2J8E4</accession>
<protein>
    <recommendedName>
        <fullName evidence="6">RING-type domain-containing protein</fullName>
    </recommendedName>
</protein>
<dbReference type="InterPro" id="IPR001841">
    <property type="entry name" value="Znf_RING"/>
</dbReference>
<dbReference type="PROSITE" id="PS50089">
    <property type="entry name" value="ZF_RING_2"/>
    <property type="match status" value="1"/>
</dbReference>
<reference evidence="7" key="1">
    <citation type="submission" date="2021-06" db="EMBL/GenBank/DDBJ databases">
        <authorList>
            <person name="Hodson N. C."/>
            <person name="Mongue J. A."/>
            <person name="Jaron S. K."/>
        </authorList>
    </citation>
    <scope>NUCLEOTIDE SEQUENCE</scope>
</reference>
<dbReference type="GO" id="GO:0008270">
    <property type="term" value="F:zinc ion binding"/>
    <property type="evidence" value="ECO:0007669"/>
    <property type="project" value="UniProtKB-KW"/>
</dbReference>
<comment type="caution">
    <text evidence="7">The sequence shown here is derived from an EMBL/GenBank/DDBJ whole genome shotgun (WGS) entry which is preliminary data.</text>
</comment>
<sequence>MSIRRSRSVGANEPCRTSRHSPSPPSANLSSSRDPSPGPEPTDLNSSNSNCQEQLRGGGENPSKTMFLIQKYTQYKATQAEQQKRKVTEKELAQLNHKIDKLLTKLDEHEPEIAVNQDEECVVCVTAKATMQTYPCGHRVVCRKCFVKTIQMAVAQRLLPLRCVICRAKILRLKHSTGSMQSLPASASQYTIGHSWYNVPQSASLYSVTSNTSAASAASSASSCSSSSSYKTCASSFSSASFRKTHSGYSKLGYKPLRTTSPSPSRSPQPRSSLAMAIAKKDNRVAPAEATVPLKGKLSLIQEFRREFSIGKEQSSSSSSKDHPKLKLHSSKGSCSSHQISQHCGGPSVRSNK</sequence>
<dbReference type="Pfam" id="PF13920">
    <property type="entry name" value="zf-C3HC4_3"/>
    <property type="match status" value="1"/>
</dbReference>
<evidence type="ECO:0000256" key="1">
    <source>
        <dbReference type="ARBA" id="ARBA00022771"/>
    </source>
</evidence>
<name>A0A8J2J8E4_9HEXA</name>